<accession>A0A3B1C348</accession>
<dbReference type="InterPro" id="IPR049708">
    <property type="entry name" value="PP0621-like"/>
</dbReference>
<dbReference type="NCBIfam" id="NF041023">
    <property type="entry name" value="PP0621_fam"/>
    <property type="match status" value="1"/>
</dbReference>
<feature type="transmembrane region" description="Helical" evidence="1">
    <location>
        <begin position="6"/>
        <end position="24"/>
    </location>
</feature>
<name>A0A3B1C348_9ZZZZ</name>
<evidence type="ECO:0000313" key="2">
    <source>
        <dbReference type="EMBL" id="VAX13105.1"/>
    </source>
</evidence>
<dbReference type="EMBL" id="UOFZ01000097">
    <property type="protein sequence ID" value="VAX13105.1"/>
    <property type="molecule type" value="Genomic_DNA"/>
</dbReference>
<keyword evidence="1" id="KW-0472">Membrane</keyword>
<organism evidence="2">
    <name type="scientific">hydrothermal vent metagenome</name>
    <dbReference type="NCBI Taxonomy" id="652676"/>
    <lineage>
        <taxon>unclassified sequences</taxon>
        <taxon>metagenomes</taxon>
        <taxon>ecological metagenomes</taxon>
    </lineage>
</organism>
<keyword evidence="1" id="KW-0812">Transmembrane</keyword>
<gene>
    <name evidence="2" type="ORF">MNBD_GAMMA24-1912</name>
</gene>
<proteinExistence type="predicted"/>
<dbReference type="AlphaFoldDB" id="A0A3B1C348"/>
<sequence>MGLIRLVVILIIAWLIYSMTRRWLASLDQQRDQKKSGRSEKIETMVSCAYCGLHVPQNEALQAQGKYYCSDEHRKRAESA</sequence>
<keyword evidence="1" id="KW-1133">Transmembrane helix</keyword>
<reference evidence="2" key="1">
    <citation type="submission" date="2018-06" db="EMBL/GenBank/DDBJ databases">
        <authorList>
            <person name="Zhirakovskaya E."/>
        </authorList>
    </citation>
    <scope>NUCLEOTIDE SEQUENCE</scope>
</reference>
<evidence type="ECO:0000256" key="1">
    <source>
        <dbReference type="SAM" id="Phobius"/>
    </source>
</evidence>
<evidence type="ECO:0008006" key="3">
    <source>
        <dbReference type="Google" id="ProtNLM"/>
    </source>
</evidence>
<protein>
    <recommendedName>
        <fullName evidence="3">Preprotein translocase subunit YajC</fullName>
    </recommendedName>
</protein>